<name>A0A238C376_9BILA</name>
<sequence length="126" mass="14343">MERSRREARKALVSFEGKLKMARFPSPIPLRNIDFSIFDSPWPKAAKISIFIALVEVPLCHINWTNYDQWLTKVGFLIMSSDIGYLATSMVSRKDRNIVSSVFDTTETTGCAIPKPTMRNPDFISL</sequence>
<dbReference type="Proteomes" id="UP000242913">
    <property type="component" value="Unassembled WGS sequence"/>
</dbReference>
<keyword evidence="2" id="KW-1185">Reference proteome</keyword>
<protein>
    <submittedName>
        <fullName evidence="1">Uncharacterized protein</fullName>
    </submittedName>
</protein>
<gene>
    <name evidence="1" type="ORF">X798_01764</name>
</gene>
<evidence type="ECO:0000313" key="1">
    <source>
        <dbReference type="EMBL" id="OZC11348.1"/>
    </source>
</evidence>
<organism evidence="1 2">
    <name type="scientific">Onchocerca flexuosa</name>
    <dbReference type="NCBI Taxonomy" id="387005"/>
    <lineage>
        <taxon>Eukaryota</taxon>
        <taxon>Metazoa</taxon>
        <taxon>Ecdysozoa</taxon>
        <taxon>Nematoda</taxon>
        <taxon>Chromadorea</taxon>
        <taxon>Rhabditida</taxon>
        <taxon>Spirurina</taxon>
        <taxon>Spiruromorpha</taxon>
        <taxon>Filarioidea</taxon>
        <taxon>Onchocercidae</taxon>
        <taxon>Onchocerca</taxon>
    </lineage>
</organism>
<dbReference type="AlphaFoldDB" id="A0A238C376"/>
<reference evidence="1 2" key="1">
    <citation type="submission" date="2015-12" db="EMBL/GenBank/DDBJ databases">
        <title>Draft genome of the nematode, Onchocerca flexuosa.</title>
        <authorList>
            <person name="Mitreva M."/>
        </authorList>
    </citation>
    <scope>NUCLEOTIDE SEQUENCE [LARGE SCALE GENOMIC DNA]</scope>
    <source>
        <strain evidence="1">Red Deer</strain>
    </source>
</reference>
<accession>A0A238C376</accession>
<evidence type="ECO:0000313" key="2">
    <source>
        <dbReference type="Proteomes" id="UP000242913"/>
    </source>
</evidence>
<proteinExistence type="predicted"/>
<dbReference type="EMBL" id="KZ269981">
    <property type="protein sequence ID" value="OZC11348.1"/>
    <property type="molecule type" value="Genomic_DNA"/>
</dbReference>